<proteinExistence type="predicted"/>
<dbReference type="Proteomes" id="UP000817658">
    <property type="component" value="Chromosome 1"/>
</dbReference>
<evidence type="ECO:0000256" key="1">
    <source>
        <dbReference type="SAM" id="MobiDB-lite"/>
    </source>
</evidence>
<feature type="region of interest" description="Disordered" evidence="1">
    <location>
        <begin position="64"/>
        <end position="89"/>
    </location>
</feature>
<gene>
    <name evidence="2" type="primary">P0022F12.22</name>
</gene>
<dbReference type="EMBL" id="AP003310">
    <property type="protein sequence ID" value="BAD45117.1"/>
    <property type="molecule type" value="Genomic_DNA"/>
</dbReference>
<sequence>MHPLPLQRYSLPLRRLTLFLSLSSSSPSGYHTLPLHPAPLTLPLRRALVTRERSWRPVLGDPDLGEGRWLGGRPDPASTNSVAWRSGSP</sequence>
<dbReference type="AlphaFoldDB" id="Q657A8"/>
<protein>
    <submittedName>
        <fullName evidence="2">Uncharacterized protein P0022F12.22</fullName>
    </submittedName>
</protein>
<feature type="compositionally biased region" description="Polar residues" evidence="1">
    <location>
        <begin position="77"/>
        <end position="89"/>
    </location>
</feature>
<evidence type="ECO:0000313" key="2">
    <source>
        <dbReference type="EMBL" id="BAD45117.1"/>
    </source>
</evidence>
<accession>Q657A8</accession>
<name>Q657A8_ORYSJ</name>
<organism evidence="2">
    <name type="scientific">Oryza sativa subsp. japonica</name>
    <name type="common">Rice</name>
    <dbReference type="NCBI Taxonomy" id="39947"/>
    <lineage>
        <taxon>Eukaryota</taxon>
        <taxon>Viridiplantae</taxon>
        <taxon>Streptophyta</taxon>
        <taxon>Embryophyta</taxon>
        <taxon>Tracheophyta</taxon>
        <taxon>Spermatophyta</taxon>
        <taxon>Magnoliopsida</taxon>
        <taxon>Liliopsida</taxon>
        <taxon>Poales</taxon>
        <taxon>Poaceae</taxon>
        <taxon>BOP clade</taxon>
        <taxon>Oryzoideae</taxon>
        <taxon>Oryzeae</taxon>
        <taxon>Oryzinae</taxon>
        <taxon>Oryza</taxon>
        <taxon>Oryza sativa</taxon>
    </lineage>
</organism>
<reference evidence="2" key="1">
    <citation type="journal article" date="2002" name="Nature">
        <title>The genome sequence and structure of rice chromosome 1.</title>
        <authorList>
            <person name="Sasaki T."/>
            <person name="Matsumoto T."/>
            <person name="Yamamoto K."/>
            <person name="Sakata K."/>
            <person name="Baba T."/>
            <person name="Katayose Y."/>
            <person name="Wu J."/>
            <person name="Niimura Y."/>
            <person name="Cheng Z."/>
            <person name="Nagamura Y."/>
            <person name="Antonio B.A."/>
            <person name="Kanamori H."/>
            <person name="Hosokawa S."/>
            <person name="Masukawa M."/>
            <person name="Arikawa K."/>
            <person name="Chiden Y."/>
            <person name="Hayashi M."/>
            <person name="Okamoto M."/>
            <person name="Ando T."/>
            <person name="Aoki H."/>
            <person name="Arita K."/>
            <person name="Hamada M."/>
            <person name="Harada C."/>
            <person name="Hijishita S."/>
            <person name="Honda M."/>
            <person name="Ichikawa Y."/>
            <person name="Idonuma A."/>
            <person name="Iijima M."/>
            <person name="Ikeda M."/>
            <person name="Ikeno M."/>
            <person name="Itoh S."/>
            <person name="Itoh T."/>
            <person name="Itoh Y."/>
            <person name="Itoh Y."/>
            <person name="Iwabuchi A."/>
            <person name="Kamiya K."/>
            <person name="Karasawa W."/>
            <person name="Katagiri S."/>
            <person name="Kikuta A."/>
            <person name="Kobayashi N."/>
            <person name="Kono I."/>
            <person name="Machita K."/>
            <person name="Maehara T."/>
            <person name="Mizuno H."/>
            <person name="Mizubayashi T."/>
            <person name="Mukai Y."/>
            <person name="Nagasaki H."/>
            <person name="Nakashima M."/>
            <person name="Nakama Y."/>
            <person name="Nakamichi Y."/>
            <person name="Nakamura M."/>
            <person name="Namiki N."/>
            <person name="Negishi M."/>
            <person name="Ohta I."/>
            <person name="Ono N."/>
            <person name="Saji S."/>
            <person name="Sakai K."/>
            <person name="Shibata M."/>
            <person name="Shimokawa T."/>
            <person name="Shomura A."/>
            <person name="Song J."/>
            <person name="Takazaki Y."/>
            <person name="Terasawa K."/>
            <person name="Tsuji K."/>
            <person name="Waki K."/>
            <person name="Yamagata H."/>
            <person name="Yamane H."/>
            <person name="Yoshiki S."/>
            <person name="Yoshihara R."/>
            <person name="Yukawa K."/>
            <person name="Zhong H."/>
            <person name="Iwama H."/>
            <person name="Endo T."/>
            <person name="Ito H."/>
            <person name="Hahn J.H."/>
            <person name="Kim H.I."/>
            <person name="Eun M.Y."/>
            <person name="Yano M."/>
            <person name="Jiang J."/>
            <person name="Gojobori T."/>
        </authorList>
    </citation>
    <scope>NUCLEOTIDE SEQUENCE [LARGE SCALE GENOMIC DNA]</scope>
</reference>